<dbReference type="AlphaFoldDB" id="A0A5K3ELQ9"/>
<proteinExistence type="predicted"/>
<dbReference type="PANTHER" id="PTHR45629">
    <property type="entry name" value="SNF2/RAD54 FAMILY MEMBER"/>
    <property type="match status" value="1"/>
</dbReference>
<dbReference type="InterPro" id="IPR050496">
    <property type="entry name" value="SNF2_RAD54_helicase_repair"/>
</dbReference>
<dbReference type="Gene3D" id="3.40.50.10810">
    <property type="entry name" value="Tandem AAA-ATPase domain"/>
    <property type="match status" value="1"/>
</dbReference>
<evidence type="ECO:0000259" key="3">
    <source>
        <dbReference type="PROSITE" id="PS51192"/>
    </source>
</evidence>
<reference evidence="5" key="1">
    <citation type="submission" date="2019-11" db="UniProtKB">
        <authorList>
            <consortium name="WormBaseParasite"/>
        </authorList>
    </citation>
    <scope>IDENTIFICATION</scope>
</reference>
<dbReference type="InterPro" id="IPR014001">
    <property type="entry name" value="Helicase_ATP-bd"/>
</dbReference>
<feature type="region of interest" description="Disordered" evidence="2">
    <location>
        <begin position="1"/>
        <end position="24"/>
    </location>
</feature>
<dbReference type="PROSITE" id="PS51192">
    <property type="entry name" value="HELICASE_ATP_BIND_1"/>
    <property type="match status" value="1"/>
</dbReference>
<dbReference type="GO" id="GO:0005524">
    <property type="term" value="F:ATP binding"/>
    <property type="evidence" value="ECO:0007669"/>
    <property type="project" value="InterPro"/>
</dbReference>
<dbReference type="Pfam" id="PF00271">
    <property type="entry name" value="Helicase_C"/>
    <property type="match status" value="1"/>
</dbReference>
<dbReference type="GO" id="GO:0016787">
    <property type="term" value="F:hydrolase activity"/>
    <property type="evidence" value="ECO:0007669"/>
    <property type="project" value="UniProtKB-KW"/>
</dbReference>
<dbReference type="Gene3D" id="3.40.50.300">
    <property type="entry name" value="P-loop containing nucleotide triphosphate hydrolases"/>
    <property type="match status" value="1"/>
</dbReference>
<dbReference type="Pfam" id="PF00176">
    <property type="entry name" value="SNF2-rel_dom"/>
    <property type="match status" value="1"/>
</dbReference>
<keyword evidence="1" id="KW-0378">Hydrolase</keyword>
<dbReference type="InterPro" id="IPR049730">
    <property type="entry name" value="SNF2/RAD54-like_C"/>
</dbReference>
<name>A0A5K3ELQ9_MESCO</name>
<dbReference type="SMART" id="SM00490">
    <property type="entry name" value="HELICc"/>
    <property type="match status" value="1"/>
</dbReference>
<evidence type="ECO:0000256" key="1">
    <source>
        <dbReference type="ARBA" id="ARBA00022801"/>
    </source>
</evidence>
<evidence type="ECO:0000259" key="4">
    <source>
        <dbReference type="PROSITE" id="PS51194"/>
    </source>
</evidence>
<dbReference type="GO" id="GO:0007131">
    <property type="term" value="P:reciprocal meiotic recombination"/>
    <property type="evidence" value="ECO:0007669"/>
    <property type="project" value="TreeGrafter"/>
</dbReference>
<dbReference type="InterPro" id="IPR038718">
    <property type="entry name" value="SNF2-like_sf"/>
</dbReference>
<dbReference type="WBParaSite" id="MCU_001534-RA">
    <property type="protein sequence ID" value="MCU_001534-RA"/>
    <property type="gene ID" value="MCU_001534"/>
</dbReference>
<dbReference type="GO" id="GO:0000724">
    <property type="term" value="P:double-strand break repair via homologous recombination"/>
    <property type="evidence" value="ECO:0007669"/>
    <property type="project" value="TreeGrafter"/>
</dbReference>
<sequence>MRRSAAPSALSQGFKRPNFDMSKPTTQSVVKHQIPAPSRQILQPISLDTNSDSQQYEIVYAKRSTKKHKKWENDGFLLVSGVQVKINSIEGKTIASANLKAAVVNSLEIGMVLVVGGYECQLIALLSDQSETRVPPIEPQPTVLAPKLPKSLKTQCGRPQPIQPDDNAFVLPRPPNNHMWAHNPEGLEVTDVFLSGRLATRLHAYQLQGIRFLYECVLGYRKAETQDAFELHEEDIYGGILADEMGLGKTVQVIGLLAVLLKQGPYGGRPVVRRCLIVTPGSLVGNWQKEFNKWTNRVNITTYCVSQDNPIKAYFSQMRPPPVIIMSYEMLIQNSSRMTELANLDLVVCDEGHRLKNLGIKTTAVLKKLPARRRIILTGTPIQNDLTEFWSLAEFVAPGCLAASREEYRERIVNPLSRSPHPTELFQTIATTDGQVSEVETTEVVEAAQRLKRALGIFLLRRTSDVISRRLPSKVEQIVFCEASDIQRELQAVMLKWVECQLENEENNVDFGKPPAFLEIDEDSLDTPHPADEADDYDDAGVGGAGVLACIMAFRKIYNHPSLLFEALKQPHSRKQSLPSGLVGSLRDLLHQRLPPTERSACSASVCRTSGKLAVLQSLLAGIFRMPPDPISRGGSHRLVLVSNFTQTLDLLEPICQNVTMAPCLRIDGKTPTKQRIQIVDRFNSPTCVEKVLLLSSKAGGTGLNLIGADYLVLFDIDWNPATDEQALARIWREGQKRQVHLIRLVTANTLEERILQRQIAKSSLANTAMSPVSSSNKRTASLTLDELRELFQPSPCETTCWTHDLLGCRCHLPNVDNDCHQSAPYSHASSDDEEDLRTFQIGRPRKRPKTGSASPINAAPCSARGLGQISTWRHLLTPESISSASPLLVSSKIRAVFQHITTSDMT</sequence>
<dbReference type="SMART" id="SM00487">
    <property type="entry name" value="DEXDc"/>
    <property type="match status" value="1"/>
</dbReference>
<evidence type="ECO:0000256" key="2">
    <source>
        <dbReference type="SAM" id="MobiDB-lite"/>
    </source>
</evidence>
<dbReference type="PANTHER" id="PTHR45629:SF7">
    <property type="entry name" value="DNA EXCISION REPAIR PROTEIN ERCC-6-RELATED"/>
    <property type="match status" value="1"/>
</dbReference>
<dbReference type="CDD" id="cd18793">
    <property type="entry name" value="SF2_C_SNF"/>
    <property type="match status" value="1"/>
</dbReference>
<dbReference type="Gene3D" id="1.20.120.850">
    <property type="entry name" value="SWI2/SNF2 ATPases, N-terminal domain"/>
    <property type="match status" value="1"/>
</dbReference>
<dbReference type="PROSITE" id="PS51194">
    <property type="entry name" value="HELICASE_CTER"/>
    <property type="match status" value="1"/>
</dbReference>
<dbReference type="GO" id="GO:0005634">
    <property type="term" value="C:nucleus"/>
    <property type="evidence" value="ECO:0007669"/>
    <property type="project" value="TreeGrafter"/>
</dbReference>
<dbReference type="SUPFAM" id="SSF52540">
    <property type="entry name" value="P-loop containing nucleoside triphosphate hydrolases"/>
    <property type="match status" value="2"/>
</dbReference>
<feature type="region of interest" description="Disordered" evidence="2">
    <location>
        <begin position="843"/>
        <end position="862"/>
    </location>
</feature>
<evidence type="ECO:0000313" key="5">
    <source>
        <dbReference type="WBParaSite" id="MCU_001534-RA"/>
    </source>
</evidence>
<accession>A0A5K3ELQ9</accession>
<dbReference type="InterPro" id="IPR027417">
    <property type="entry name" value="P-loop_NTPase"/>
</dbReference>
<organism evidence="5">
    <name type="scientific">Mesocestoides corti</name>
    <name type="common">Flatworm</name>
    <dbReference type="NCBI Taxonomy" id="53468"/>
    <lineage>
        <taxon>Eukaryota</taxon>
        <taxon>Metazoa</taxon>
        <taxon>Spiralia</taxon>
        <taxon>Lophotrochozoa</taxon>
        <taxon>Platyhelminthes</taxon>
        <taxon>Cestoda</taxon>
        <taxon>Eucestoda</taxon>
        <taxon>Cyclophyllidea</taxon>
        <taxon>Mesocestoididae</taxon>
        <taxon>Mesocestoides</taxon>
    </lineage>
</organism>
<dbReference type="InterPro" id="IPR000330">
    <property type="entry name" value="SNF2_N"/>
</dbReference>
<feature type="domain" description="Helicase C-terminal" evidence="4">
    <location>
        <begin position="618"/>
        <end position="784"/>
    </location>
</feature>
<feature type="domain" description="Helicase ATP-binding" evidence="3">
    <location>
        <begin position="230"/>
        <end position="399"/>
    </location>
</feature>
<protein>
    <submittedName>
        <fullName evidence="5">Helicase C-terminal domain-containing protein</fullName>
    </submittedName>
</protein>
<dbReference type="GO" id="GO:0015616">
    <property type="term" value="F:DNA translocase activity"/>
    <property type="evidence" value="ECO:0007669"/>
    <property type="project" value="TreeGrafter"/>
</dbReference>
<dbReference type="InterPro" id="IPR001650">
    <property type="entry name" value="Helicase_C-like"/>
</dbReference>